<sequence length="233" mass="25753">MSTQTLDAPTGRAVGGAENSWCQAVLSGTGIAVLAILTCRIPDVSRLRKALHKLKNSHPVLRSRLHSTPTSNTFSFVTSPSPFFQIKSFNHSATSSILKNLYGQENRNVTPLHSILEHELNQNSWIGSCKSKTKNDLFFVSAYALPGAKEEMEMMVNKGEVSWAIEDLIPKGKAKKTLLARGIDMPDYSVNSFKLTNLKFKDAKSPRSTQVVRFFINPDDTRSILAVSNLNLT</sequence>
<protein>
    <submittedName>
        <fullName evidence="1">Uncharacterized protein</fullName>
    </submittedName>
</protein>
<reference evidence="1" key="1">
    <citation type="submission" date="2019-09" db="EMBL/GenBank/DDBJ databases">
        <title>Draft genome information of white flower Hibiscus syriacus.</title>
        <authorList>
            <person name="Kim Y.-M."/>
        </authorList>
    </citation>
    <scope>NUCLEOTIDE SEQUENCE [LARGE SCALE GENOMIC DNA]</scope>
    <source>
        <strain evidence="1">YM2019G1</strain>
    </source>
</reference>
<accession>A0A6A2XVV4</accession>
<evidence type="ECO:0000313" key="1">
    <source>
        <dbReference type="EMBL" id="KAE8666166.1"/>
    </source>
</evidence>
<organism evidence="1 2">
    <name type="scientific">Hibiscus syriacus</name>
    <name type="common">Rose of Sharon</name>
    <dbReference type="NCBI Taxonomy" id="106335"/>
    <lineage>
        <taxon>Eukaryota</taxon>
        <taxon>Viridiplantae</taxon>
        <taxon>Streptophyta</taxon>
        <taxon>Embryophyta</taxon>
        <taxon>Tracheophyta</taxon>
        <taxon>Spermatophyta</taxon>
        <taxon>Magnoliopsida</taxon>
        <taxon>eudicotyledons</taxon>
        <taxon>Gunneridae</taxon>
        <taxon>Pentapetalae</taxon>
        <taxon>rosids</taxon>
        <taxon>malvids</taxon>
        <taxon>Malvales</taxon>
        <taxon>Malvaceae</taxon>
        <taxon>Malvoideae</taxon>
        <taxon>Hibiscus</taxon>
    </lineage>
</organism>
<dbReference type="PANTHER" id="PTHR34375">
    <property type="entry name" value="GATA ZINC FINGER PROTEIN-RELATED"/>
    <property type="match status" value="1"/>
</dbReference>
<comment type="caution">
    <text evidence="1">The sequence shown here is derived from an EMBL/GenBank/DDBJ whole genome shotgun (WGS) entry which is preliminary data.</text>
</comment>
<dbReference type="Proteomes" id="UP000436088">
    <property type="component" value="Unassembled WGS sequence"/>
</dbReference>
<dbReference type="EMBL" id="VEPZ02001600">
    <property type="protein sequence ID" value="KAE8666166.1"/>
    <property type="molecule type" value="Genomic_DNA"/>
</dbReference>
<gene>
    <name evidence="1" type="ORF">F3Y22_tig00112507pilonHSYRG00140</name>
</gene>
<proteinExistence type="predicted"/>
<dbReference type="PANTHER" id="PTHR34375:SF3">
    <property type="entry name" value="CONDENSATION DOMAIN-CONTAINING PROTEIN"/>
    <property type="match status" value="1"/>
</dbReference>
<name>A0A6A2XVV4_HIBSY</name>
<dbReference type="AlphaFoldDB" id="A0A6A2XVV4"/>
<keyword evidence="2" id="KW-1185">Reference proteome</keyword>
<evidence type="ECO:0000313" key="2">
    <source>
        <dbReference type="Proteomes" id="UP000436088"/>
    </source>
</evidence>